<sequence>MAPCWSCASASAIQFQLNAGQIAAIAFRAPTFTCAANVTLSAYKRQLEESPSAAIRRISIALWSMSIGALSVLPPDWQAPGAWTTLFGNTLLNLNFCKTVLDNSVGPGAGWSDPVSPAVASVLGALSLAPVVGGYASKPTPTVSDGLALGGSLSSSTSGLLAILTSKNFNPKVSEPVWGINQGLIIIGGSLSSAAALSILMVK</sequence>
<dbReference type="Proteomes" id="UP000191342">
    <property type="component" value="Unassembled WGS sequence"/>
</dbReference>
<name>A0A1V6TL15_9EURO</name>
<evidence type="ECO:0000313" key="2">
    <source>
        <dbReference type="Proteomes" id="UP000191342"/>
    </source>
</evidence>
<dbReference type="AlphaFoldDB" id="A0A1V6TL15"/>
<comment type="caution">
    <text evidence="1">The sequence shown here is derived from an EMBL/GenBank/DDBJ whole genome shotgun (WGS) entry which is preliminary data.</text>
</comment>
<reference evidence="2" key="1">
    <citation type="journal article" date="2017" name="Nat. Microbiol.">
        <title>Global analysis of biosynthetic gene clusters reveals vast potential of secondary metabolite production in Penicillium species.</title>
        <authorList>
            <person name="Nielsen J.C."/>
            <person name="Grijseels S."/>
            <person name="Prigent S."/>
            <person name="Ji B."/>
            <person name="Dainat J."/>
            <person name="Nielsen K.F."/>
            <person name="Frisvad J.C."/>
            <person name="Workman M."/>
            <person name="Nielsen J."/>
        </authorList>
    </citation>
    <scope>NUCLEOTIDE SEQUENCE [LARGE SCALE GENOMIC DNA]</scope>
    <source>
        <strain evidence="2">IBT 14082</strain>
    </source>
</reference>
<proteinExistence type="predicted"/>
<protein>
    <submittedName>
        <fullName evidence="1">Uncharacterized protein</fullName>
    </submittedName>
</protein>
<accession>A0A1V6TL15</accession>
<keyword evidence="2" id="KW-1185">Reference proteome</keyword>
<organism evidence="1 2">
    <name type="scientific">Penicillium flavigenum</name>
    <dbReference type="NCBI Taxonomy" id="254877"/>
    <lineage>
        <taxon>Eukaryota</taxon>
        <taxon>Fungi</taxon>
        <taxon>Dikarya</taxon>
        <taxon>Ascomycota</taxon>
        <taxon>Pezizomycotina</taxon>
        <taxon>Eurotiomycetes</taxon>
        <taxon>Eurotiomycetidae</taxon>
        <taxon>Eurotiales</taxon>
        <taxon>Aspergillaceae</taxon>
        <taxon>Penicillium</taxon>
    </lineage>
</organism>
<gene>
    <name evidence="1" type="ORF">PENFLA_c006G08480</name>
</gene>
<dbReference type="EMBL" id="MLQL01000006">
    <property type="protein sequence ID" value="OQE27082.1"/>
    <property type="molecule type" value="Genomic_DNA"/>
</dbReference>
<evidence type="ECO:0000313" key="1">
    <source>
        <dbReference type="EMBL" id="OQE27082.1"/>
    </source>
</evidence>